<dbReference type="PANTHER" id="PTHR43181:SF1">
    <property type="entry name" value="2-C-METHYL-D-ERYTHRITOL 2,4-CYCLODIPHOSPHATE SYNTHASE, CHLOROPLASTIC"/>
    <property type="match status" value="1"/>
</dbReference>
<dbReference type="PANTHER" id="PTHR43181">
    <property type="entry name" value="2-C-METHYL-D-ERYTHRITOL 2,4-CYCLODIPHOSPHATE SYNTHASE, CHLOROPLASTIC"/>
    <property type="match status" value="1"/>
</dbReference>
<keyword evidence="6 7" id="KW-0456">Lyase</keyword>
<proteinExistence type="inferred from homology"/>
<name>A0ABW4Z5W2_9BACT</name>
<evidence type="ECO:0000256" key="8">
    <source>
        <dbReference type="RuleBase" id="RU004395"/>
    </source>
</evidence>
<feature type="binding site" evidence="7">
    <location>
        <begin position="10"/>
        <end position="12"/>
    </location>
    <ligand>
        <name>4-CDP-2-C-methyl-D-erythritol 2-phosphate</name>
        <dbReference type="ChEBI" id="CHEBI:57919"/>
    </ligand>
</feature>
<dbReference type="PROSITE" id="PS01350">
    <property type="entry name" value="ISPF"/>
    <property type="match status" value="1"/>
</dbReference>
<evidence type="ECO:0000256" key="4">
    <source>
        <dbReference type="ARBA" id="ARBA00022723"/>
    </source>
</evidence>
<comment type="similarity">
    <text evidence="7 8">Belongs to the IspF family.</text>
</comment>
<dbReference type="EMBL" id="JBHUJB010000005">
    <property type="protein sequence ID" value="MFD2157295.1"/>
    <property type="molecule type" value="Genomic_DNA"/>
</dbReference>
<feature type="binding site" evidence="7">
    <location>
        <position position="10"/>
    </location>
    <ligand>
        <name>a divalent metal cation</name>
        <dbReference type="ChEBI" id="CHEBI:60240"/>
    </ligand>
</feature>
<sequence length="161" mass="17047">MKIRTGIGYDVHQFAEGRKCILGGVDIPHTVGLLGHSDADVLCHAIADAILGALGLPDIGYYFPPNDDSIEGISSLDILKKCKMLADEKGAELQNVDSALVAEAPKILPHLAEMKANIANALNLVPEDIGIKATTNETMGFVGRREGIAAMATCCLIIHKS</sequence>
<keyword evidence="4 7" id="KW-0479">Metal-binding</keyword>
<evidence type="ECO:0000256" key="5">
    <source>
        <dbReference type="ARBA" id="ARBA00023229"/>
    </source>
</evidence>
<comment type="caution">
    <text evidence="10">The sequence shown here is derived from an EMBL/GenBank/DDBJ whole genome shotgun (WGS) entry which is preliminary data.</text>
</comment>
<feature type="domain" description="2-C-methyl-D-erythritol 2,4-cyclodiphosphate synthase" evidence="9">
    <location>
        <begin position="3"/>
        <end position="156"/>
    </location>
</feature>
<dbReference type="InterPro" id="IPR020555">
    <property type="entry name" value="MECDP_synthase_CS"/>
</dbReference>
<dbReference type="SUPFAM" id="SSF69765">
    <property type="entry name" value="IpsF-like"/>
    <property type="match status" value="1"/>
</dbReference>
<dbReference type="InterPro" id="IPR003526">
    <property type="entry name" value="MECDP_synthase"/>
</dbReference>
<dbReference type="Gene3D" id="3.30.1330.50">
    <property type="entry name" value="2-C-methyl-D-erythritol 2,4-cyclodiphosphate synthase"/>
    <property type="match status" value="1"/>
</dbReference>
<protein>
    <recommendedName>
        <fullName evidence="3 7">2-C-methyl-D-erythritol 2,4-cyclodiphosphate synthase</fullName>
        <shortName evidence="7">MECDP-synthase</shortName>
        <shortName evidence="7">MECPP-synthase</shortName>
        <shortName evidence="7">MECPS</shortName>
        <ecNumber evidence="3 7">4.6.1.12</ecNumber>
    </recommendedName>
</protein>
<feature type="site" description="Transition state stabilizer" evidence="7">
    <location>
        <position position="36"/>
    </location>
</feature>
<feature type="binding site" evidence="7">
    <location>
        <begin position="36"/>
        <end position="37"/>
    </location>
    <ligand>
        <name>4-CDP-2-C-methyl-D-erythritol 2-phosphate</name>
        <dbReference type="ChEBI" id="CHEBI:57919"/>
    </ligand>
</feature>
<feature type="binding site" evidence="7">
    <location>
        <position position="141"/>
    </location>
    <ligand>
        <name>4-CDP-2-C-methyl-D-erythritol 2-phosphate</name>
        <dbReference type="ChEBI" id="CHEBI:57919"/>
    </ligand>
</feature>
<accession>A0ABW4Z5W2</accession>
<feature type="binding site" evidence="7">
    <location>
        <position position="12"/>
    </location>
    <ligand>
        <name>a divalent metal cation</name>
        <dbReference type="ChEBI" id="CHEBI:60240"/>
    </ligand>
</feature>
<dbReference type="EC" id="4.6.1.12" evidence="3 7"/>
<gene>
    <name evidence="7 10" type="primary">ispF</name>
    <name evidence="10" type="ORF">ACFSW8_00110</name>
</gene>
<comment type="pathway">
    <text evidence="2 7">Isoprenoid biosynthesis; isopentenyl diphosphate biosynthesis via DXP pathway; isopentenyl diphosphate from 1-deoxy-D-xylulose 5-phosphate: step 4/6.</text>
</comment>
<dbReference type="Proteomes" id="UP001597389">
    <property type="component" value="Unassembled WGS sequence"/>
</dbReference>
<evidence type="ECO:0000256" key="3">
    <source>
        <dbReference type="ARBA" id="ARBA00012579"/>
    </source>
</evidence>
<feature type="site" description="Transition state stabilizer" evidence="7">
    <location>
        <position position="135"/>
    </location>
</feature>
<feature type="binding site" evidence="7">
    <location>
        <begin position="134"/>
        <end position="137"/>
    </location>
    <ligand>
        <name>4-CDP-2-C-methyl-D-erythritol 2-phosphate</name>
        <dbReference type="ChEBI" id="CHEBI:57919"/>
    </ligand>
</feature>
<feature type="binding site" evidence="7">
    <location>
        <position position="144"/>
    </location>
    <ligand>
        <name>4-CDP-2-C-methyl-D-erythritol 2-phosphate</name>
        <dbReference type="ChEBI" id="CHEBI:57919"/>
    </ligand>
</feature>
<dbReference type="HAMAP" id="MF_00107">
    <property type="entry name" value="IspF"/>
    <property type="match status" value="1"/>
</dbReference>
<dbReference type="InterPro" id="IPR036571">
    <property type="entry name" value="MECDP_synthase_sf"/>
</dbReference>
<dbReference type="Pfam" id="PF02542">
    <property type="entry name" value="YgbB"/>
    <property type="match status" value="1"/>
</dbReference>
<dbReference type="RefSeq" id="WP_377086069.1">
    <property type="nucleotide sequence ID" value="NZ_JBHSJL010000014.1"/>
</dbReference>
<comment type="subunit">
    <text evidence="7">Homotrimer.</text>
</comment>
<feature type="binding site" evidence="7">
    <location>
        <position position="44"/>
    </location>
    <ligand>
        <name>a divalent metal cation</name>
        <dbReference type="ChEBI" id="CHEBI:60240"/>
    </ligand>
</feature>
<evidence type="ECO:0000256" key="1">
    <source>
        <dbReference type="ARBA" id="ARBA00000200"/>
    </source>
</evidence>
<organism evidence="10 11">
    <name type="scientific">Rubritalea tangerina</name>
    <dbReference type="NCBI Taxonomy" id="430798"/>
    <lineage>
        <taxon>Bacteria</taxon>
        <taxon>Pseudomonadati</taxon>
        <taxon>Verrucomicrobiota</taxon>
        <taxon>Verrucomicrobiia</taxon>
        <taxon>Verrucomicrobiales</taxon>
        <taxon>Rubritaleaceae</taxon>
        <taxon>Rubritalea</taxon>
    </lineage>
</organism>
<dbReference type="CDD" id="cd00554">
    <property type="entry name" value="MECDP_synthase"/>
    <property type="match status" value="1"/>
</dbReference>
<dbReference type="GO" id="GO:0008685">
    <property type="term" value="F:2-C-methyl-D-erythritol 2,4-cyclodiphosphate synthase activity"/>
    <property type="evidence" value="ECO:0007669"/>
    <property type="project" value="UniProtKB-EC"/>
</dbReference>
<evidence type="ECO:0000313" key="10">
    <source>
        <dbReference type="EMBL" id="MFD2157295.1"/>
    </source>
</evidence>
<comment type="catalytic activity">
    <reaction evidence="1 7 8">
        <text>4-CDP-2-C-methyl-D-erythritol 2-phosphate = 2-C-methyl-D-erythritol 2,4-cyclic diphosphate + CMP</text>
        <dbReference type="Rhea" id="RHEA:23864"/>
        <dbReference type="ChEBI" id="CHEBI:57919"/>
        <dbReference type="ChEBI" id="CHEBI:58483"/>
        <dbReference type="ChEBI" id="CHEBI:60377"/>
        <dbReference type="EC" id="4.6.1.12"/>
    </reaction>
</comment>
<evidence type="ECO:0000259" key="9">
    <source>
        <dbReference type="Pfam" id="PF02542"/>
    </source>
</evidence>
<keyword evidence="5 7" id="KW-0414">Isoprene biosynthesis</keyword>
<keyword evidence="11" id="KW-1185">Reference proteome</keyword>
<evidence type="ECO:0000256" key="6">
    <source>
        <dbReference type="ARBA" id="ARBA00023239"/>
    </source>
</evidence>
<reference evidence="11" key="1">
    <citation type="journal article" date="2019" name="Int. J. Syst. Evol. Microbiol.">
        <title>The Global Catalogue of Microorganisms (GCM) 10K type strain sequencing project: providing services to taxonomists for standard genome sequencing and annotation.</title>
        <authorList>
            <consortium name="The Broad Institute Genomics Platform"/>
            <consortium name="The Broad Institute Genome Sequencing Center for Infectious Disease"/>
            <person name="Wu L."/>
            <person name="Ma J."/>
        </authorList>
    </citation>
    <scope>NUCLEOTIDE SEQUENCE [LARGE SCALE GENOMIC DNA]</scope>
    <source>
        <strain evidence="11">CCUG 57942</strain>
    </source>
</reference>
<comment type="caution">
    <text evidence="7">Lacks conserved residue(s) required for the propagation of feature annotation.</text>
</comment>
<evidence type="ECO:0000313" key="11">
    <source>
        <dbReference type="Proteomes" id="UP001597389"/>
    </source>
</evidence>
<evidence type="ECO:0000256" key="7">
    <source>
        <dbReference type="HAMAP-Rule" id="MF_00107"/>
    </source>
</evidence>
<feature type="binding site" evidence="7">
    <location>
        <begin position="58"/>
        <end position="60"/>
    </location>
    <ligand>
        <name>4-CDP-2-C-methyl-D-erythritol 2-phosphate</name>
        <dbReference type="ChEBI" id="CHEBI:57919"/>
    </ligand>
</feature>
<evidence type="ECO:0000256" key="2">
    <source>
        <dbReference type="ARBA" id="ARBA00004709"/>
    </source>
</evidence>
<comment type="function">
    <text evidence="7">Involved in the biosynthesis of isopentenyl diphosphate (IPP) and dimethylallyl diphosphate (DMAPP), two major building blocks of isoprenoid compounds. Catalyzes the conversion of 4-diphosphocytidyl-2-C-methyl-D-erythritol 2-phosphate (CDP-ME2P) to 2-C-methyl-D-erythritol 2,4-cyclodiphosphate (ME-CPP) with a corresponding release of cytidine 5-monophosphate (CMP).</text>
</comment>
<comment type="cofactor">
    <cofactor evidence="7">
        <name>a divalent metal cation</name>
        <dbReference type="ChEBI" id="CHEBI:60240"/>
    </cofactor>
    <text evidence="7">Binds 1 divalent metal cation per subunit.</text>
</comment>
<dbReference type="NCBIfam" id="TIGR00151">
    <property type="entry name" value="ispF"/>
    <property type="match status" value="1"/>
</dbReference>